<dbReference type="InterPro" id="IPR013762">
    <property type="entry name" value="Integrase-like_cat_sf"/>
</dbReference>
<evidence type="ECO:0000313" key="13">
    <source>
        <dbReference type="EMBL" id="HIX77510.1"/>
    </source>
</evidence>
<dbReference type="Proteomes" id="UP000886890">
    <property type="component" value="Unassembled WGS sequence"/>
</dbReference>
<keyword evidence="5 10" id="KW-0159">Chromosome partition</keyword>
<dbReference type="GO" id="GO:0005737">
    <property type="term" value="C:cytoplasm"/>
    <property type="evidence" value="ECO:0007669"/>
    <property type="project" value="UniProtKB-SubCell"/>
</dbReference>
<proteinExistence type="inferred from homology"/>
<evidence type="ECO:0000256" key="3">
    <source>
        <dbReference type="ARBA" id="ARBA00022490"/>
    </source>
</evidence>
<feature type="active site" evidence="10">
    <location>
        <position position="243"/>
    </location>
</feature>
<sequence length="294" mass="34087">MKDAIWEFISYLHTVKKTPHNTEVSYEHDLRKMERYLAEQQVTELNAVTETFLNSYMLYLEREQMAPATVSRNVAAIRKFYQYVLRQHYVTEDPSENLRPPKVERKIPEVLSVEEVDLLLSQPDSSTPKGMRDKAMLELLYATGIRVSELIHLKRNDLNIRLGYINCAEQERGRVIPFGSAARAALELYLQQGRKKLLRENDCEYVFVNCSGKPMSRQGFWKVLKVYGKEAGITSDITPHILRHSFAAHLLQNGADLKSVQEMLGHSDISTTQMYLNMGIYQMREVYDKSHPRK</sequence>
<dbReference type="InterPro" id="IPR044068">
    <property type="entry name" value="CB"/>
</dbReference>
<dbReference type="CDD" id="cd00798">
    <property type="entry name" value="INT_XerDC_C"/>
    <property type="match status" value="1"/>
</dbReference>
<dbReference type="InterPro" id="IPR011010">
    <property type="entry name" value="DNA_brk_join_enz"/>
</dbReference>
<keyword evidence="6 10" id="KW-0229">DNA integration</keyword>
<dbReference type="GO" id="GO:0007059">
    <property type="term" value="P:chromosome segregation"/>
    <property type="evidence" value="ECO:0007669"/>
    <property type="project" value="UniProtKB-UniRule"/>
</dbReference>
<evidence type="ECO:0000256" key="4">
    <source>
        <dbReference type="ARBA" id="ARBA00022618"/>
    </source>
</evidence>
<comment type="similarity">
    <text evidence="2">Belongs to the 'phage' integrase family. XerD subfamily.</text>
</comment>
<dbReference type="Pfam" id="PF02899">
    <property type="entry name" value="Phage_int_SAM_1"/>
    <property type="match status" value="1"/>
</dbReference>
<dbReference type="PROSITE" id="PS51900">
    <property type="entry name" value="CB"/>
    <property type="match status" value="1"/>
</dbReference>
<feature type="active site" evidence="10">
    <location>
        <position position="146"/>
    </location>
</feature>
<evidence type="ECO:0000256" key="1">
    <source>
        <dbReference type="ARBA" id="ARBA00004496"/>
    </source>
</evidence>
<evidence type="ECO:0000256" key="7">
    <source>
        <dbReference type="ARBA" id="ARBA00023125"/>
    </source>
</evidence>
<keyword evidence="4 10" id="KW-0132">Cell division</keyword>
<evidence type="ECO:0000256" key="9">
    <source>
        <dbReference type="ARBA" id="ARBA00023306"/>
    </source>
</evidence>
<dbReference type="Pfam" id="PF00589">
    <property type="entry name" value="Phage_integrase"/>
    <property type="match status" value="1"/>
</dbReference>
<organism evidence="13 14">
    <name type="scientific">Candidatus Fusicatenibacter merdavium</name>
    <dbReference type="NCBI Taxonomy" id="2838600"/>
    <lineage>
        <taxon>Bacteria</taxon>
        <taxon>Bacillati</taxon>
        <taxon>Bacillota</taxon>
        <taxon>Clostridia</taxon>
        <taxon>Lachnospirales</taxon>
        <taxon>Lachnospiraceae</taxon>
        <taxon>Fusicatenibacter</taxon>
    </lineage>
</organism>
<gene>
    <name evidence="13" type="primary">xerD</name>
    <name evidence="10" type="synonym">xerC</name>
    <name evidence="13" type="ORF">H9734_07950</name>
</gene>
<dbReference type="GO" id="GO:0006313">
    <property type="term" value="P:DNA transposition"/>
    <property type="evidence" value="ECO:0007669"/>
    <property type="project" value="UniProtKB-UniRule"/>
</dbReference>
<comment type="function">
    <text evidence="10">Site-specific tyrosine recombinase, which acts by catalyzing the cutting and rejoining of the recombining DNA molecules. The XerC-XerD complex is essential to convert dimers of the bacterial chromosome into monomers to permit their segregation at cell division. It also contributes to the segregational stability of plasmids.</text>
</comment>
<dbReference type="PANTHER" id="PTHR30349">
    <property type="entry name" value="PHAGE INTEGRASE-RELATED"/>
    <property type="match status" value="1"/>
</dbReference>
<dbReference type="NCBIfam" id="NF001399">
    <property type="entry name" value="PRK00283.1"/>
    <property type="match status" value="1"/>
</dbReference>
<keyword evidence="7 10" id="KW-0238">DNA-binding</keyword>
<comment type="subcellular location">
    <subcellularLocation>
        <location evidence="1 10">Cytoplasm</location>
    </subcellularLocation>
</comment>
<comment type="caution">
    <text evidence="10">Lacks conserved residue(s) required for the propagation of feature annotation.</text>
</comment>
<dbReference type="HAMAP" id="MF_01808">
    <property type="entry name" value="Recomb_XerC_XerD"/>
    <property type="match status" value="1"/>
</dbReference>
<feature type="active site" description="O-(3'-phospho-DNA)-tyrosine intermediate" evidence="10">
    <location>
        <position position="275"/>
    </location>
</feature>
<dbReference type="GO" id="GO:0051301">
    <property type="term" value="P:cell division"/>
    <property type="evidence" value="ECO:0007669"/>
    <property type="project" value="UniProtKB-KW"/>
</dbReference>
<name>A0A9D1XGC6_9FIRM</name>
<accession>A0A9D1XGC6</accession>
<comment type="subunit">
    <text evidence="10">Forms a cyclic heterotetrameric complex composed of two molecules of XerC and two molecules of XerD.</text>
</comment>
<dbReference type="GO" id="GO:0009037">
    <property type="term" value="F:tyrosine-based site-specific recombinase activity"/>
    <property type="evidence" value="ECO:0007669"/>
    <property type="project" value="UniProtKB-UniRule"/>
</dbReference>
<keyword evidence="3 10" id="KW-0963">Cytoplasm</keyword>
<dbReference type="PROSITE" id="PS51898">
    <property type="entry name" value="TYR_RECOMBINASE"/>
    <property type="match status" value="1"/>
</dbReference>
<evidence type="ECO:0000256" key="5">
    <source>
        <dbReference type="ARBA" id="ARBA00022829"/>
    </source>
</evidence>
<dbReference type="InterPro" id="IPR010998">
    <property type="entry name" value="Integrase_recombinase_N"/>
</dbReference>
<dbReference type="InterPro" id="IPR004107">
    <property type="entry name" value="Integrase_SAM-like_N"/>
</dbReference>
<feature type="domain" description="Core-binding (CB)" evidence="12">
    <location>
        <begin position="1"/>
        <end position="85"/>
    </location>
</feature>
<feature type="active site" evidence="10">
    <location>
        <position position="240"/>
    </location>
</feature>
<dbReference type="InterPro" id="IPR023009">
    <property type="entry name" value="Tyrosine_recombinase_XerC/XerD"/>
</dbReference>
<reference evidence="13" key="2">
    <citation type="submission" date="2021-04" db="EMBL/GenBank/DDBJ databases">
        <authorList>
            <person name="Gilroy R."/>
        </authorList>
    </citation>
    <scope>NUCLEOTIDE SEQUENCE</scope>
    <source>
        <strain evidence="13">CHK183-1962</strain>
    </source>
</reference>
<keyword evidence="8 10" id="KW-0233">DNA recombination</keyword>
<dbReference type="EMBL" id="DXEK01000135">
    <property type="protein sequence ID" value="HIX77510.1"/>
    <property type="molecule type" value="Genomic_DNA"/>
</dbReference>
<reference evidence="13" key="1">
    <citation type="journal article" date="2021" name="PeerJ">
        <title>Extensive microbial diversity within the chicken gut microbiome revealed by metagenomics and culture.</title>
        <authorList>
            <person name="Gilroy R."/>
            <person name="Ravi A."/>
            <person name="Getino M."/>
            <person name="Pursley I."/>
            <person name="Horton D.L."/>
            <person name="Alikhan N.F."/>
            <person name="Baker D."/>
            <person name="Gharbi K."/>
            <person name="Hall N."/>
            <person name="Watson M."/>
            <person name="Adriaenssens E.M."/>
            <person name="Foster-Nyarko E."/>
            <person name="Jarju S."/>
            <person name="Secka A."/>
            <person name="Antonio M."/>
            <person name="Oren A."/>
            <person name="Chaudhuri R.R."/>
            <person name="La Ragione R."/>
            <person name="Hildebrand F."/>
            <person name="Pallen M.J."/>
        </authorList>
    </citation>
    <scope>NUCLEOTIDE SEQUENCE</scope>
    <source>
        <strain evidence="13">CHK183-1962</strain>
    </source>
</reference>
<dbReference type="AlphaFoldDB" id="A0A9D1XGC6"/>
<evidence type="ECO:0000313" key="14">
    <source>
        <dbReference type="Proteomes" id="UP000886890"/>
    </source>
</evidence>
<comment type="similarity">
    <text evidence="10">Belongs to the 'phage' integrase family. XerC subfamily.</text>
</comment>
<feature type="domain" description="Tyr recombinase" evidence="11">
    <location>
        <begin position="106"/>
        <end position="288"/>
    </location>
</feature>
<protein>
    <recommendedName>
        <fullName evidence="10">Tyrosine recombinase XerC</fullName>
    </recommendedName>
</protein>
<dbReference type="Gene3D" id="1.10.443.10">
    <property type="entry name" value="Intergrase catalytic core"/>
    <property type="match status" value="1"/>
</dbReference>
<evidence type="ECO:0000259" key="12">
    <source>
        <dbReference type="PROSITE" id="PS51900"/>
    </source>
</evidence>
<dbReference type="InterPro" id="IPR002104">
    <property type="entry name" value="Integrase_catalytic"/>
</dbReference>
<evidence type="ECO:0000256" key="2">
    <source>
        <dbReference type="ARBA" id="ARBA00010450"/>
    </source>
</evidence>
<keyword evidence="9 10" id="KW-0131">Cell cycle</keyword>
<evidence type="ECO:0000256" key="8">
    <source>
        <dbReference type="ARBA" id="ARBA00023172"/>
    </source>
</evidence>
<dbReference type="PANTHER" id="PTHR30349:SF81">
    <property type="entry name" value="TYROSINE RECOMBINASE XERC"/>
    <property type="match status" value="1"/>
</dbReference>
<feature type="active site" evidence="10">
    <location>
        <position position="266"/>
    </location>
</feature>
<dbReference type="InterPro" id="IPR011932">
    <property type="entry name" value="Recomb_XerD"/>
</dbReference>
<comment type="caution">
    <text evidence="13">The sequence shown here is derived from an EMBL/GenBank/DDBJ whole genome shotgun (WGS) entry which is preliminary data.</text>
</comment>
<dbReference type="Gene3D" id="1.10.150.130">
    <property type="match status" value="1"/>
</dbReference>
<evidence type="ECO:0000256" key="6">
    <source>
        <dbReference type="ARBA" id="ARBA00022908"/>
    </source>
</evidence>
<evidence type="ECO:0000256" key="10">
    <source>
        <dbReference type="HAMAP-Rule" id="MF_01808"/>
    </source>
</evidence>
<dbReference type="SUPFAM" id="SSF56349">
    <property type="entry name" value="DNA breaking-rejoining enzymes"/>
    <property type="match status" value="1"/>
</dbReference>
<dbReference type="InterPro" id="IPR050090">
    <property type="entry name" value="Tyrosine_recombinase_XerCD"/>
</dbReference>
<dbReference type="GO" id="GO:0003677">
    <property type="term" value="F:DNA binding"/>
    <property type="evidence" value="ECO:0007669"/>
    <property type="project" value="UniProtKB-UniRule"/>
</dbReference>
<evidence type="ECO:0000259" key="11">
    <source>
        <dbReference type="PROSITE" id="PS51898"/>
    </source>
</evidence>
<dbReference type="NCBIfam" id="TIGR02225">
    <property type="entry name" value="recomb_XerD"/>
    <property type="match status" value="1"/>
</dbReference>